<evidence type="ECO:0000256" key="2">
    <source>
        <dbReference type="SAM" id="SignalP"/>
    </source>
</evidence>
<gene>
    <name evidence="3" type="ORF">F934_02223</name>
</gene>
<dbReference type="Proteomes" id="UP000018417">
    <property type="component" value="Unassembled WGS sequence"/>
</dbReference>
<proteinExistence type="predicted"/>
<reference evidence="3 4" key="1">
    <citation type="submission" date="2013-02" db="EMBL/GenBank/DDBJ databases">
        <title>The Genome Sequence of Acinetobacter beijerinckii ANC 3835.</title>
        <authorList>
            <consortium name="The Broad Institute Genome Sequencing Platform"/>
            <consortium name="The Broad Institute Genome Sequencing Center for Infectious Disease"/>
            <person name="Cerqueira G."/>
            <person name="Feldgarden M."/>
            <person name="Courvalin P."/>
            <person name="Perichon B."/>
            <person name="Grillot-Courvalin C."/>
            <person name="Clermont D."/>
            <person name="Rocha E."/>
            <person name="Yoon E.-J."/>
            <person name="Nemec A."/>
            <person name="Walker B."/>
            <person name="Young S.K."/>
            <person name="Zeng Q."/>
            <person name="Gargeya S."/>
            <person name="Fitzgerald M."/>
            <person name="Haas B."/>
            <person name="Abouelleil A."/>
            <person name="Alvarado L."/>
            <person name="Arachchi H.M."/>
            <person name="Berlin A.M."/>
            <person name="Chapman S.B."/>
            <person name="Dewar J."/>
            <person name="Goldberg J."/>
            <person name="Griggs A."/>
            <person name="Gujja S."/>
            <person name="Hansen M."/>
            <person name="Howarth C."/>
            <person name="Imamovic A."/>
            <person name="Larimer J."/>
            <person name="McCowan C."/>
            <person name="Murphy C."/>
            <person name="Neiman D."/>
            <person name="Pearson M."/>
            <person name="Priest M."/>
            <person name="Roberts A."/>
            <person name="Saif S."/>
            <person name="Shea T."/>
            <person name="Sisk P."/>
            <person name="Sykes S."/>
            <person name="Wortman J."/>
            <person name="Nusbaum C."/>
            <person name="Birren B."/>
        </authorList>
    </citation>
    <scope>NUCLEOTIDE SEQUENCE [LARGE SCALE GENOMIC DNA]</scope>
    <source>
        <strain evidence="3 4">ANC 3835</strain>
    </source>
</reference>
<evidence type="ECO:0000313" key="4">
    <source>
        <dbReference type="Proteomes" id="UP000018417"/>
    </source>
</evidence>
<protein>
    <submittedName>
        <fullName evidence="3">Uncharacterized protein</fullName>
    </submittedName>
</protein>
<dbReference type="RefSeq" id="WP_005054819.1">
    <property type="nucleotide sequence ID" value="NZ_KB849759.1"/>
</dbReference>
<dbReference type="GeneID" id="29858160"/>
<feature type="region of interest" description="Disordered" evidence="1">
    <location>
        <begin position="72"/>
        <end position="122"/>
    </location>
</feature>
<comment type="caution">
    <text evidence="3">The sequence shown here is derived from an EMBL/GenBank/DDBJ whole genome shotgun (WGS) entry which is preliminary data.</text>
</comment>
<name>N9E141_9GAMM</name>
<dbReference type="HOGENOM" id="CLU_159108_0_0_6"/>
<dbReference type="EMBL" id="APQK01000013">
    <property type="protein sequence ID" value="ENW04183.1"/>
    <property type="molecule type" value="Genomic_DNA"/>
</dbReference>
<feature type="signal peptide" evidence="2">
    <location>
        <begin position="1"/>
        <end position="22"/>
    </location>
</feature>
<organism evidence="3 4">
    <name type="scientific">Acinetobacter beijerinckii ANC 3835</name>
    <dbReference type="NCBI Taxonomy" id="1217649"/>
    <lineage>
        <taxon>Bacteria</taxon>
        <taxon>Pseudomonadati</taxon>
        <taxon>Pseudomonadota</taxon>
        <taxon>Gammaproteobacteria</taxon>
        <taxon>Moraxellales</taxon>
        <taxon>Moraxellaceae</taxon>
        <taxon>Acinetobacter</taxon>
    </lineage>
</organism>
<evidence type="ECO:0000256" key="1">
    <source>
        <dbReference type="SAM" id="MobiDB-lite"/>
    </source>
</evidence>
<dbReference type="AlphaFoldDB" id="N9E141"/>
<feature type="chain" id="PRO_5004141341" evidence="2">
    <location>
        <begin position="23"/>
        <end position="122"/>
    </location>
</feature>
<dbReference type="OrthoDB" id="6692658at2"/>
<keyword evidence="2" id="KW-0732">Signal</keyword>
<dbReference type="PATRIC" id="fig|1217649.3.peg.2160"/>
<sequence length="122" mass="12813">MNTKLLFSSLICGLCFTAAAHANTKANTDPLAQKYVQVCKAKKQGDMVSFAHKGVVFNGVCEQNEAGKLAFQAPTPANEVTPETQSKISETQSAPRPVSAPIEAAPIAPAPPVTTDMEQTAP</sequence>
<evidence type="ECO:0000313" key="3">
    <source>
        <dbReference type="EMBL" id="ENW04183.1"/>
    </source>
</evidence>
<feature type="compositionally biased region" description="Polar residues" evidence="1">
    <location>
        <begin position="81"/>
        <end position="94"/>
    </location>
</feature>
<accession>N9E141</accession>